<dbReference type="STRING" id="983506.L8WLP1"/>
<dbReference type="InterPro" id="IPR016035">
    <property type="entry name" value="Acyl_Trfase/lysoPLipase"/>
</dbReference>
<dbReference type="InterPro" id="IPR002641">
    <property type="entry name" value="PNPLA_dom"/>
</dbReference>
<dbReference type="GO" id="GO:0016042">
    <property type="term" value="P:lipid catabolic process"/>
    <property type="evidence" value="ECO:0007669"/>
    <property type="project" value="UniProtKB-KW"/>
</dbReference>
<feature type="domain" description="PNPLA" evidence="5">
    <location>
        <begin position="14"/>
        <end position="137"/>
    </location>
</feature>
<dbReference type="OMA" id="TCVWIND"/>
<dbReference type="GO" id="GO:0046486">
    <property type="term" value="P:glycerolipid metabolic process"/>
    <property type="evidence" value="ECO:0007669"/>
    <property type="project" value="UniProtKB-ARBA"/>
</dbReference>
<evidence type="ECO:0000313" key="7">
    <source>
        <dbReference type="Proteomes" id="UP000011668"/>
    </source>
</evidence>
<dbReference type="Pfam" id="PF01734">
    <property type="entry name" value="Patatin"/>
    <property type="match status" value="1"/>
</dbReference>
<dbReference type="HOGENOM" id="CLU_000288_144_4_1"/>
<dbReference type="SUPFAM" id="SSF52151">
    <property type="entry name" value="FabD/lysophospholipase-like"/>
    <property type="match status" value="1"/>
</dbReference>
<evidence type="ECO:0000256" key="4">
    <source>
        <dbReference type="PROSITE-ProRule" id="PRU01161"/>
    </source>
</evidence>
<dbReference type="PANTHER" id="PTHR24185:SF1">
    <property type="entry name" value="CALCIUM-INDEPENDENT PHOSPHOLIPASE A2-GAMMA"/>
    <property type="match status" value="1"/>
</dbReference>
<evidence type="ECO:0000256" key="2">
    <source>
        <dbReference type="ARBA" id="ARBA00022963"/>
    </source>
</evidence>
<dbReference type="AlphaFoldDB" id="L8WLP1"/>
<sequence length="137" mass="14811">MSASDSAQLGLNILCIDGGGVRGLSALVLLQEIMHRIQHLEGLQSPPEPHKYFDLIAGSGTGAIQACMLGRMCMSVNSAIESYESFTKEVYSDKKWMGSESFKATTLKESLRKLVQRATGNPDQPMQEAIVSSGCKT</sequence>
<evidence type="ECO:0000259" key="5">
    <source>
        <dbReference type="PROSITE" id="PS51635"/>
    </source>
</evidence>
<evidence type="ECO:0000313" key="6">
    <source>
        <dbReference type="EMBL" id="ELU38845.1"/>
    </source>
</evidence>
<dbReference type="Proteomes" id="UP000011668">
    <property type="component" value="Unassembled WGS sequence"/>
</dbReference>
<dbReference type="GO" id="GO:0016020">
    <property type="term" value="C:membrane"/>
    <property type="evidence" value="ECO:0007669"/>
    <property type="project" value="TreeGrafter"/>
</dbReference>
<keyword evidence="7" id="KW-1185">Reference proteome</keyword>
<evidence type="ECO:0000256" key="3">
    <source>
        <dbReference type="ARBA" id="ARBA00023098"/>
    </source>
</evidence>
<dbReference type="Gene3D" id="3.40.1090.10">
    <property type="entry name" value="Cytosolic phospholipase A2 catalytic domain"/>
    <property type="match status" value="1"/>
</dbReference>
<dbReference type="OrthoDB" id="630895at2759"/>
<comment type="caution">
    <text evidence="6">The sequence shown here is derived from an EMBL/GenBank/DDBJ whole genome shotgun (WGS) entry which is preliminary data.</text>
</comment>
<keyword evidence="3" id="KW-0443">Lipid metabolism</keyword>
<feature type="short sequence motif" description="GXGXXG" evidence="4">
    <location>
        <begin position="18"/>
        <end position="23"/>
    </location>
</feature>
<name>L8WLP1_THACA</name>
<reference evidence="6 7" key="1">
    <citation type="journal article" date="2013" name="Nat. Commun.">
        <title>The evolution and pathogenic mechanisms of the rice sheath blight pathogen.</title>
        <authorList>
            <person name="Zheng A."/>
            <person name="Lin R."/>
            <person name="Xu L."/>
            <person name="Qin P."/>
            <person name="Tang C."/>
            <person name="Ai P."/>
            <person name="Zhang D."/>
            <person name="Liu Y."/>
            <person name="Sun Z."/>
            <person name="Feng H."/>
            <person name="Wang Y."/>
            <person name="Chen Y."/>
            <person name="Liang X."/>
            <person name="Fu R."/>
            <person name="Li Q."/>
            <person name="Zhang J."/>
            <person name="Yu X."/>
            <person name="Xie Z."/>
            <person name="Ding L."/>
            <person name="Guan P."/>
            <person name="Tang J."/>
            <person name="Liang Y."/>
            <person name="Wang S."/>
            <person name="Deng Q."/>
            <person name="Li S."/>
            <person name="Zhu J."/>
            <person name="Wang L."/>
            <person name="Liu H."/>
            <person name="Li P."/>
        </authorList>
    </citation>
    <scope>NUCLEOTIDE SEQUENCE [LARGE SCALE GENOMIC DNA]</scope>
    <source>
        <strain evidence="7">AG-1 IA</strain>
    </source>
</reference>
<dbReference type="GO" id="GO:0019369">
    <property type="term" value="P:arachidonate metabolic process"/>
    <property type="evidence" value="ECO:0007669"/>
    <property type="project" value="TreeGrafter"/>
</dbReference>
<dbReference type="PANTHER" id="PTHR24185">
    <property type="entry name" value="CALCIUM-INDEPENDENT PHOSPHOLIPASE A2-GAMMA"/>
    <property type="match status" value="1"/>
</dbReference>
<accession>L8WLP1</accession>
<protein>
    <submittedName>
        <fullName evidence="6">Patatin domain-containing protein</fullName>
    </submittedName>
</protein>
<dbReference type="PROSITE" id="PS51635">
    <property type="entry name" value="PNPLA"/>
    <property type="match status" value="1"/>
</dbReference>
<gene>
    <name evidence="6" type="ORF">AG1IA_07124</name>
</gene>
<comment type="caution">
    <text evidence="4">Lacks conserved residue(s) required for the propagation of feature annotation.</text>
</comment>
<keyword evidence="1" id="KW-0378">Hydrolase</keyword>
<proteinExistence type="predicted"/>
<dbReference type="GO" id="GO:0047499">
    <property type="term" value="F:calcium-independent phospholipase A2 activity"/>
    <property type="evidence" value="ECO:0007669"/>
    <property type="project" value="TreeGrafter"/>
</dbReference>
<keyword evidence="2" id="KW-0442">Lipid degradation</keyword>
<dbReference type="EMBL" id="AFRT01002024">
    <property type="protein sequence ID" value="ELU38845.1"/>
    <property type="molecule type" value="Genomic_DNA"/>
</dbReference>
<evidence type="ECO:0000256" key="1">
    <source>
        <dbReference type="ARBA" id="ARBA00022801"/>
    </source>
</evidence>
<organism evidence="6 7">
    <name type="scientific">Thanatephorus cucumeris (strain AG1-IA)</name>
    <name type="common">Rice sheath blight fungus</name>
    <name type="synonym">Rhizoctonia solani</name>
    <dbReference type="NCBI Taxonomy" id="983506"/>
    <lineage>
        <taxon>Eukaryota</taxon>
        <taxon>Fungi</taxon>
        <taxon>Dikarya</taxon>
        <taxon>Basidiomycota</taxon>
        <taxon>Agaricomycotina</taxon>
        <taxon>Agaricomycetes</taxon>
        <taxon>Cantharellales</taxon>
        <taxon>Ceratobasidiaceae</taxon>
        <taxon>Rhizoctonia</taxon>
        <taxon>Rhizoctonia solani AG-1</taxon>
    </lineage>
</organism>